<proteinExistence type="inferred from homology"/>
<dbReference type="EC" id="3.1.-.-" evidence="8"/>
<evidence type="ECO:0000256" key="7">
    <source>
        <dbReference type="ARBA" id="ARBA00038093"/>
    </source>
</evidence>
<feature type="domain" description="PIN" evidence="9">
    <location>
        <begin position="4"/>
        <end position="129"/>
    </location>
</feature>
<dbReference type="InterPro" id="IPR002716">
    <property type="entry name" value="PIN_dom"/>
</dbReference>
<evidence type="ECO:0000256" key="4">
    <source>
        <dbReference type="ARBA" id="ARBA00022723"/>
    </source>
</evidence>
<evidence type="ECO:0000256" key="8">
    <source>
        <dbReference type="HAMAP-Rule" id="MF_00265"/>
    </source>
</evidence>
<dbReference type="PANTHER" id="PTHR33653">
    <property type="entry name" value="RIBONUCLEASE VAPC2"/>
    <property type="match status" value="1"/>
</dbReference>
<dbReference type="RefSeq" id="WP_377360707.1">
    <property type="nucleotide sequence ID" value="NZ_JBHTCM010000027.1"/>
</dbReference>
<comment type="function">
    <text evidence="8">Toxic component of a toxin-antitoxin (TA) system. An RNase.</text>
</comment>
<evidence type="ECO:0000256" key="3">
    <source>
        <dbReference type="ARBA" id="ARBA00022722"/>
    </source>
</evidence>
<dbReference type="InterPro" id="IPR029060">
    <property type="entry name" value="PIN-like_dom_sf"/>
</dbReference>
<evidence type="ECO:0000256" key="5">
    <source>
        <dbReference type="ARBA" id="ARBA00022801"/>
    </source>
</evidence>
<dbReference type="EMBL" id="JBHTCM010000027">
    <property type="protein sequence ID" value="MFC7335170.1"/>
    <property type="molecule type" value="Genomic_DNA"/>
</dbReference>
<keyword evidence="4 8" id="KW-0479">Metal-binding</keyword>
<evidence type="ECO:0000259" key="9">
    <source>
        <dbReference type="Pfam" id="PF01850"/>
    </source>
</evidence>
<name>A0ABW2L0Q9_9PROT</name>
<evidence type="ECO:0000313" key="11">
    <source>
        <dbReference type="Proteomes" id="UP001596456"/>
    </source>
</evidence>
<protein>
    <recommendedName>
        <fullName evidence="8">Ribonuclease VapC</fullName>
        <shortName evidence="8">RNase VapC</shortName>
        <ecNumber evidence="8">3.1.-.-</ecNumber>
    </recommendedName>
    <alternativeName>
        <fullName evidence="8">Toxin VapC</fullName>
    </alternativeName>
</protein>
<keyword evidence="5 8" id="KW-0378">Hydrolase</keyword>
<keyword evidence="3 8" id="KW-0540">Nuclease</keyword>
<evidence type="ECO:0000313" key="10">
    <source>
        <dbReference type="EMBL" id="MFC7335170.1"/>
    </source>
</evidence>
<evidence type="ECO:0000256" key="2">
    <source>
        <dbReference type="ARBA" id="ARBA00022649"/>
    </source>
</evidence>
<dbReference type="Proteomes" id="UP001596456">
    <property type="component" value="Unassembled WGS sequence"/>
</dbReference>
<dbReference type="InterPro" id="IPR050556">
    <property type="entry name" value="Type_II_TA_system_RNase"/>
</dbReference>
<evidence type="ECO:0000256" key="1">
    <source>
        <dbReference type="ARBA" id="ARBA00001946"/>
    </source>
</evidence>
<dbReference type="CDD" id="cd18746">
    <property type="entry name" value="PIN_VapC4-5_FitB-like"/>
    <property type="match status" value="1"/>
</dbReference>
<organism evidence="10 11">
    <name type="scientific">Rhodocista pekingensis</name>
    <dbReference type="NCBI Taxonomy" id="201185"/>
    <lineage>
        <taxon>Bacteria</taxon>
        <taxon>Pseudomonadati</taxon>
        <taxon>Pseudomonadota</taxon>
        <taxon>Alphaproteobacteria</taxon>
        <taxon>Rhodospirillales</taxon>
        <taxon>Azospirillaceae</taxon>
        <taxon>Rhodocista</taxon>
    </lineage>
</organism>
<keyword evidence="6 8" id="KW-0460">Magnesium</keyword>
<dbReference type="SUPFAM" id="SSF88723">
    <property type="entry name" value="PIN domain-like"/>
    <property type="match status" value="1"/>
</dbReference>
<sequence>MIFLLDTNVLSELVRPRPSPDVLAWLGGRGDDCFRVSVVTLAELRYGIDRLGESERRLSLDRWYRQDVLAAFAGRIMEIDIPVLVEARQIIDRLKLAGLTVSYADLLIAATARRHGLVLATRNVRDFEATGVTLANPWQGTADAPP</sequence>
<reference evidence="11" key="1">
    <citation type="journal article" date="2019" name="Int. J. Syst. Evol. Microbiol.">
        <title>The Global Catalogue of Microorganisms (GCM) 10K type strain sequencing project: providing services to taxonomists for standard genome sequencing and annotation.</title>
        <authorList>
            <consortium name="The Broad Institute Genomics Platform"/>
            <consortium name="The Broad Institute Genome Sequencing Center for Infectious Disease"/>
            <person name="Wu L."/>
            <person name="Ma J."/>
        </authorList>
    </citation>
    <scope>NUCLEOTIDE SEQUENCE [LARGE SCALE GENOMIC DNA]</scope>
    <source>
        <strain evidence="11">CGMCC 1.16275</strain>
    </source>
</reference>
<dbReference type="InterPro" id="IPR022907">
    <property type="entry name" value="VapC_family"/>
</dbReference>
<keyword evidence="2 8" id="KW-1277">Toxin-antitoxin system</keyword>
<evidence type="ECO:0000256" key="6">
    <source>
        <dbReference type="ARBA" id="ARBA00022842"/>
    </source>
</evidence>
<dbReference type="HAMAP" id="MF_00265">
    <property type="entry name" value="VapC_Nob1"/>
    <property type="match status" value="1"/>
</dbReference>
<gene>
    <name evidence="8" type="primary">vapC</name>
    <name evidence="10" type="ORF">ACFQPS_18525</name>
</gene>
<feature type="binding site" evidence="8">
    <location>
        <position position="105"/>
    </location>
    <ligand>
        <name>Mg(2+)</name>
        <dbReference type="ChEBI" id="CHEBI:18420"/>
    </ligand>
</feature>
<comment type="similarity">
    <text evidence="7 8">Belongs to the PINc/VapC protein family.</text>
</comment>
<feature type="binding site" evidence="8">
    <location>
        <position position="6"/>
    </location>
    <ligand>
        <name>Mg(2+)</name>
        <dbReference type="ChEBI" id="CHEBI:18420"/>
    </ligand>
</feature>
<keyword evidence="8" id="KW-0800">Toxin</keyword>
<dbReference type="Pfam" id="PF01850">
    <property type="entry name" value="PIN"/>
    <property type="match status" value="1"/>
</dbReference>
<comment type="caution">
    <text evidence="10">The sequence shown here is derived from an EMBL/GenBank/DDBJ whole genome shotgun (WGS) entry which is preliminary data.</text>
</comment>
<accession>A0ABW2L0Q9</accession>
<dbReference type="Gene3D" id="3.40.50.1010">
    <property type="entry name" value="5'-nuclease"/>
    <property type="match status" value="1"/>
</dbReference>
<keyword evidence="11" id="KW-1185">Reference proteome</keyword>
<dbReference type="PANTHER" id="PTHR33653:SF1">
    <property type="entry name" value="RIBONUCLEASE VAPC2"/>
    <property type="match status" value="1"/>
</dbReference>
<comment type="cofactor">
    <cofactor evidence="1 8">
        <name>Mg(2+)</name>
        <dbReference type="ChEBI" id="CHEBI:18420"/>
    </cofactor>
</comment>